<feature type="transmembrane region" description="Helical" evidence="1">
    <location>
        <begin position="12"/>
        <end position="30"/>
    </location>
</feature>
<keyword evidence="3" id="KW-1185">Reference proteome</keyword>
<keyword evidence="1" id="KW-0997">Cell inner membrane</keyword>
<comment type="similarity">
    <text evidence="1">Belongs to the vitamin uptake transporter (VUT/ECF) (TC 2.A.88) family. Q precursor transporter subfamily.</text>
</comment>
<protein>
    <recommendedName>
        <fullName evidence="1">Probable queuosine precursor transporter</fullName>
        <shortName evidence="1">Q precursor transporter</shortName>
    </recommendedName>
</protein>
<organism evidence="2 3">
    <name type="scientific">Roseibium algae</name>
    <dbReference type="NCBI Taxonomy" id="3123038"/>
    <lineage>
        <taxon>Bacteria</taxon>
        <taxon>Pseudomonadati</taxon>
        <taxon>Pseudomonadota</taxon>
        <taxon>Alphaproteobacteria</taxon>
        <taxon>Hyphomicrobiales</taxon>
        <taxon>Stappiaceae</taxon>
        <taxon>Roseibium</taxon>
    </lineage>
</organism>
<name>A0ABU8TQ67_9HYPH</name>
<comment type="caution">
    <text evidence="2">The sequence shown here is derived from an EMBL/GenBank/DDBJ whole genome shotgun (WGS) entry which is preliminary data.</text>
</comment>
<evidence type="ECO:0000256" key="1">
    <source>
        <dbReference type="HAMAP-Rule" id="MF_02088"/>
    </source>
</evidence>
<comment type="subcellular location">
    <subcellularLocation>
        <location evidence="1">Cell inner membrane</location>
        <topology evidence="1">Multi-pass membrane protein</topology>
    </subcellularLocation>
</comment>
<feature type="transmembrane region" description="Helical" evidence="1">
    <location>
        <begin position="136"/>
        <end position="160"/>
    </location>
</feature>
<keyword evidence="1" id="KW-0813">Transport</keyword>
<reference evidence="2 3" key="1">
    <citation type="submission" date="2024-02" db="EMBL/GenBank/DDBJ databases">
        <title>Roseibium algae sp. nov., isolated from marine alga (Grateloupia sp.), showing potential in myo-inositol conversion.</title>
        <authorList>
            <person name="Wang Y."/>
        </authorList>
    </citation>
    <scope>NUCLEOTIDE SEQUENCE [LARGE SCALE GENOMIC DNA]</scope>
    <source>
        <strain evidence="2 3">H3510</strain>
    </source>
</reference>
<dbReference type="RefSeq" id="WP_340276111.1">
    <property type="nucleotide sequence ID" value="NZ_JBAKIA010000013.1"/>
</dbReference>
<keyword evidence="1" id="KW-1003">Cell membrane</keyword>
<accession>A0ABU8TQ67</accession>
<evidence type="ECO:0000313" key="2">
    <source>
        <dbReference type="EMBL" id="MEJ8475846.1"/>
    </source>
</evidence>
<proteinExistence type="inferred from homology"/>
<dbReference type="PANTHER" id="PTHR34300">
    <property type="entry name" value="QUEUOSINE PRECURSOR TRANSPORTER-RELATED"/>
    <property type="match status" value="1"/>
</dbReference>
<evidence type="ECO:0000313" key="3">
    <source>
        <dbReference type="Proteomes" id="UP001385499"/>
    </source>
</evidence>
<dbReference type="HAMAP" id="MF_02088">
    <property type="entry name" value="Q_prec_transport"/>
    <property type="match status" value="1"/>
</dbReference>
<feature type="transmembrane region" description="Helical" evidence="1">
    <location>
        <begin position="96"/>
        <end position="115"/>
    </location>
</feature>
<dbReference type="PANTHER" id="PTHR34300:SF1">
    <property type="entry name" value="QUEUOSINE PRECURSOR TRANSPORTER"/>
    <property type="match status" value="1"/>
</dbReference>
<gene>
    <name evidence="2" type="ORF">V6575_17265</name>
</gene>
<feature type="transmembrane region" description="Helical" evidence="1">
    <location>
        <begin position="180"/>
        <end position="203"/>
    </location>
</feature>
<dbReference type="Pfam" id="PF02592">
    <property type="entry name" value="Vut_1"/>
    <property type="match status" value="2"/>
</dbReference>
<dbReference type="InterPro" id="IPR003744">
    <property type="entry name" value="YhhQ"/>
</dbReference>
<sequence>MTVSRSSSVARLAIAIFAMASVVVASNFLVQYPVQLVLGGINLADLLTWGAFTYPAAFLVTDLTNRRFGANSARIVVLVGFVIAVILSIWLATPRIAIASGAAFLVAQLLDVTIFDRLRRAVWWKGPIVSSLLGSVVDTVLFFGIAFSAAFAFIDTGFGMDDGSLAFPVPFLGVGTDVPLWTSLAVGDFVVKILVAVALLVPYRMVVGLFSKEAQAAA</sequence>
<keyword evidence="1" id="KW-0472">Membrane</keyword>
<feature type="transmembrane region" description="Helical" evidence="1">
    <location>
        <begin position="36"/>
        <end position="60"/>
    </location>
</feature>
<dbReference type="Proteomes" id="UP001385499">
    <property type="component" value="Unassembled WGS sequence"/>
</dbReference>
<feature type="transmembrane region" description="Helical" evidence="1">
    <location>
        <begin position="72"/>
        <end position="90"/>
    </location>
</feature>
<dbReference type="EMBL" id="JBAKIA010000013">
    <property type="protein sequence ID" value="MEJ8475846.1"/>
    <property type="molecule type" value="Genomic_DNA"/>
</dbReference>
<comment type="function">
    <text evidence="1">Involved in the import of queuosine (Q) precursors, required for Q precursor salvage.</text>
</comment>
<keyword evidence="1" id="KW-1133">Transmembrane helix</keyword>
<keyword evidence="1" id="KW-0812">Transmembrane</keyword>